<dbReference type="InterPro" id="IPR015940">
    <property type="entry name" value="UBA"/>
</dbReference>
<feature type="compositionally biased region" description="Acidic residues" evidence="2">
    <location>
        <begin position="325"/>
        <end position="336"/>
    </location>
</feature>
<reference evidence="6" key="1">
    <citation type="submission" date="2025-08" db="UniProtKB">
        <authorList>
            <consortium name="RefSeq"/>
        </authorList>
    </citation>
    <scope>IDENTIFICATION</scope>
</reference>
<dbReference type="Gene3D" id="1.10.8.10">
    <property type="entry name" value="DNA helicase RuvA subunit, C-terminal domain"/>
    <property type="match status" value="1"/>
</dbReference>
<organism evidence="5 6">
    <name type="scientific">Octopus sinensis</name>
    <name type="common">East Asian common octopus</name>
    <dbReference type="NCBI Taxonomy" id="2607531"/>
    <lineage>
        <taxon>Eukaryota</taxon>
        <taxon>Metazoa</taxon>
        <taxon>Spiralia</taxon>
        <taxon>Lophotrochozoa</taxon>
        <taxon>Mollusca</taxon>
        <taxon>Cephalopoda</taxon>
        <taxon>Coleoidea</taxon>
        <taxon>Octopodiformes</taxon>
        <taxon>Octopoda</taxon>
        <taxon>Incirrata</taxon>
        <taxon>Octopodidae</taxon>
        <taxon>Octopus</taxon>
    </lineage>
</organism>
<keyword evidence="1" id="KW-0175">Coiled coil</keyword>
<feature type="region of interest" description="Disordered" evidence="2">
    <location>
        <begin position="323"/>
        <end position="374"/>
    </location>
</feature>
<name>A0A6P7SCD7_9MOLL</name>
<dbReference type="SMART" id="SM00367">
    <property type="entry name" value="LRR_CC"/>
    <property type="match status" value="5"/>
</dbReference>
<dbReference type="RefSeq" id="XP_029635987.1">
    <property type="nucleotide sequence ID" value="XM_029780127.2"/>
</dbReference>
<feature type="compositionally biased region" description="Basic residues" evidence="2">
    <location>
        <begin position="459"/>
        <end position="485"/>
    </location>
</feature>
<dbReference type="SUPFAM" id="SSF52058">
    <property type="entry name" value="L domain-like"/>
    <property type="match status" value="1"/>
</dbReference>
<dbReference type="InterPro" id="IPR001611">
    <property type="entry name" value="Leu-rich_rpt"/>
</dbReference>
<dbReference type="InterPro" id="IPR001012">
    <property type="entry name" value="UBX_dom"/>
</dbReference>
<dbReference type="PANTHER" id="PTHR12904:SF32">
    <property type="entry name" value="FI05230P"/>
    <property type="match status" value="1"/>
</dbReference>
<feature type="compositionally biased region" description="Low complexity" evidence="2">
    <location>
        <begin position="94"/>
        <end position="105"/>
    </location>
</feature>
<gene>
    <name evidence="6" type="primary">LOC115211563</name>
</gene>
<dbReference type="InterPro" id="IPR009060">
    <property type="entry name" value="UBA-like_sf"/>
</dbReference>
<dbReference type="SUPFAM" id="SSF54236">
    <property type="entry name" value="Ubiquitin-like"/>
    <property type="match status" value="1"/>
</dbReference>
<dbReference type="InterPro" id="IPR029071">
    <property type="entry name" value="Ubiquitin-like_domsf"/>
</dbReference>
<feature type="region of interest" description="Disordered" evidence="2">
    <location>
        <begin position="86"/>
        <end position="124"/>
    </location>
</feature>
<dbReference type="InterPro" id="IPR006553">
    <property type="entry name" value="Leu-rich_rpt_Cys-con_subtyp"/>
</dbReference>
<accession>A0A6P7SCD7</accession>
<dbReference type="Proteomes" id="UP000515154">
    <property type="component" value="Linkage group LG1"/>
</dbReference>
<dbReference type="InterPro" id="IPR057207">
    <property type="entry name" value="FBXL15_LRR"/>
</dbReference>
<feature type="compositionally biased region" description="Basic and acidic residues" evidence="2">
    <location>
        <begin position="106"/>
        <end position="115"/>
    </location>
</feature>
<evidence type="ECO:0000313" key="5">
    <source>
        <dbReference type="Proteomes" id="UP000515154"/>
    </source>
</evidence>
<feature type="region of interest" description="Disordered" evidence="2">
    <location>
        <begin position="934"/>
        <end position="978"/>
    </location>
</feature>
<evidence type="ECO:0000256" key="1">
    <source>
        <dbReference type="SAM" id="Coils"/>
    </source>
</evidence>
<dbReference type="PROSITE" id="PS50033">
    <property type="entry name" value="UBX"/>
    <property type="match status" value="1"/>
</dbReference>
<sequence length="978" mass="110244">MEEDDTKNNDDILTALLSMGFELEDSQAAVQSGKLTVESAVEWLLSRNSQPNVKAPQTANTCRLYLDPREVSNMDASAVSISNASGLQTDVDDSSSSHLNSPSSQLKEKEQKEEMEGQGGDETETVHTRMFVNEKQREMKQKFEEKQRNEAQKKAILEKMQNKSARELVLKQIADDRQHQKLLHSSPVSANVTSPTTPTALPSISPDLTSDDANQSPLTCNVLIRHPNGQSLRNIFDSDKHLQDVWDYATDYFQEMENMCLIQPFPRRDFTKEDATKSLLELGLCPSVALVLKKTDGSQQAFVSQGFNYQVAFQKTQVPRFLGLSDDDDDDDDDDTIPSRSGFHSWGQGRRLGEEADNEESHREEQDGQEVQNLEPEIHDDEELYELQDDGLLHPVEAFPAELRTGVFSGVGMRLLPEGDPRSETLPEPNTSHMRELAVAAANTRHEHQSRSRSPSSQQRHHHHNQQQQQHQHHHHRHHHHHHHYSPSVPSLAQLCLQYIAAHFLNPKEHTVPLHGLSEQPAQALLDYLRKEKLLKPRTFRILHAFLPCQLQKLCFDSYAYVTNELLYEIRMHTNLVHLSLNSCSLITDSGLQPLTALKKLKTLKLGSCRQLTDNCLTPISALQSLATLVLENTRVTDAGIIQYITDISMHQPPTLKCLNLNRTSCTHKIFGPLTELPKLKVLLLEQTMVSSLAGVEELTQLITLNISHTKVDTDSIRFLSDHQNLKYLSLAHTNNIQGDQALQYVKSLKLKEIKLPSRHQTTDEGILHLSEVPLTTLDLTNYINVGDTGMTGVGKIHSLKVLLLGNTRITDTGMNSLKDLCNLEVLYLDRTKITNASAAVFESFPRLLELSLASTRISSRFLKSQHLNSCVQLERLNLSKTRIDDTGLVCLHLPLLSLLNLDGTRVRPTAVSELKGCPKLQRVTLNNLVTVSTNEEVAADSEEDQQQQQQQPEQQQQQPEQQQEQQQEEQQQEAGEQ</sequence>
<dbReference type="PANTHER" id="PTHR12904">
    <property type="match status" value="1"/>
</dbReference>
<protein>
    <submittedName>
        <fullName evidence="6">Uncharacterized protein LOC115211563 isoform X1</fullName>
    </submittedName>
</protein>
<dbReference type="KEGG" id="osn:115211563"/>
<dbReference type="SMART" id="SM00166">
    <property type="entry name" value="UBX"/>
    <property type="match status" value="1"/>
</dbReference>
<feature type="compositionally biased region" description="Acidic residues" evidence="2">
    <location>
        <begin position="967"/>
        <end position="978"/>
    </location>
</feature>
<dbReference type="Pfam" id="PF00789">
    <property type="entry name" value="UBX"/>
    <property type="match status" value="1"/>
</dbReference>
<dbReference type="PROSITE" id="PS50030">
    <property type="entry name" value="UBA"/>
    <property type="match status" value="1"/>
</dbReference>
<evidence type="ECO:0000313" key="6">
    <source>
        <dbReference type="RefSeq" id="XP_029635987.1"/>
    </source>
</evidence>
<feature type="compositionally biased region" description="Low complexity" evidence="2">
    <location>
        <begin position="947"/>
        <end position="966"/>
    </location>
</feature>
<feature type="region of interest" description="Disordered" evidence="2">
    <location>
        <begin position="441"/>
        <end position="487"/>
    </location>
</feature>
<feature type="compositionally biased region" description="Basic and acidic residues" evidence="2">
    <location>
        <begin position="351"/>
        <end position="366"/>
    </location>
</feature>
<dbReference type="InterPro" id="IPR051341">
    <property type="entry name" value="Zyg-11_UBL_adapter"/>
</dbReference>
<proteinExistence type="predicted"/>
<dbReference type="CDD" id="cd01767">
    <property type="entry name" value="UBX"/>
    <property type="match status" value="1"/>
</dbReference>
<evidence type="ECO:0000256" key="2">
    <source>
        <dbReference type="SAM" id="MobiDB-lite"/>
    </source>
</evidence>
<dbReference type="Gene3D" id="3.10.20.90">
    <property type="entry name" value="Phosphatidylinositol 3-kinase Catalytic Subunit, Chain A, domain 1"/>
    <property type="match status" value="1"/>
</dbReference>
<feature type="domain" description="UBX" evidence="4">
    <location>
        <begin position="215"/>
        <end position="292"/>
    </location>
</feature>
<dbReference type="Pfam" id="PF25372">
    <property type="entry name" value="DUF7885"/>
    <property type="match status" value="1"/>
</dbReference>
<dbReference type="AlphaFoldDB" id="A0A6P7SCD7"/>
<feature type="domain" description="UBA" evidence="3">
    <location>
        <begin position="2"/>
        <end position="47"/>
    </location>
</feature>
<dbReference type="Gene3D" id="3.80.10.10">
    <property type="entry name" value="Ribonuclease Inhibitor"/>
    <property type="match status" value="3"/>
</dbReference>
<keyword evidence="5" id="KW-1185">Reference proteome</keyword>
<feature type="coiled-coil region" evidence="1">
    <location>
        <begin position="132"/>
        <end position="163"/>
    </location>
</feature>
<evidence type="ECO:0000259" key="3">
    <source>
        <dbReference type="PROSITE" id="PS50030"/>
    </source>
</evidence>
<dbReference type="Pfam" id="PF13855">
    <property type="entry name" value="LRR_8"/>
    <property type="match status" value="1"/>
</dbReference>
<dbReference type="SUPFAM" id="SSF46934">
    <property type="entry name" value="UBA-like"/>
    <property type="match status" value="1"/>
</dbReference>
<evidence type="ECO:0000259" key="4">
    <source>
        <dbReference type="PROSITE" id="PS50033"/>
    </source>
</evidence>
<dbReference type="InterPro" id="IPR032675">
    <property type="entry name" value="LRR_dom_sf"/>
</dbReference>